<dbReference type="PROSITE" id="PS51750">
    <property type="entry name" value="BRO_N"/>
    <property type="match status" value="1"/>
</dbReference>
<organismHost>
    <name type="scientific">Mamestra configurata</name>
    <name type="common">bertha armyworm</name>
    <dbReference type="NCBI Taxonomy" id="174822"/>
</organismHost>
<evidence type="ECO:0000313" key="2">
    <source>
        <dbReference type="EMBL" id="QEE79923.1"/>
    </source>
</evidence>
<name>A0A5B9G715_NPVMC</name>
<accession>A0A5B9G715</accession>
<dbReference type="EMBL" id="MK409385">
    <property type="protein sequence ID" value="QEE79923.1"/>
    <property type="molecule type" value="Genomic_DNA"/>
</dbReference>
<organism evidence="2">
    <name type="scientific">Mamestra configurata nucleopolyhedrovirus</name>
    <name type="common">MacoNPV</name>
    <dbReference type="NCBI Taxonomy" id="207830"/>
    <lineage>
        <taxon>Viruses</taxon>
        <taxon>Viruses incertae sedis</taxon>
        <taxon>Naldaviricetes</taxon>
        <taxon>Lefavirales</taxon>
        <taxon>Baculoviridae</taxon>
        <taxon>Alphabaculovirus</taxon>
        <taxon>Alphabaculovirus maconfiguratae</taxon>
    </lineage>
</organism>
<sequence>MFDFINKFLFGHSSCNDVEEEAAPVKKPRLAGFSYLFKKKRLQFDEQFSFTMHYLFNDELWLAACAFADGIGFVDSDAAVYDHVDSKYKRSVNQLLFKDNGSQDCSVVCINKHGVLQLLDNIDFVNKAEFTAWLLDNVFVELEGKFVPSPLDEKLTKVLQAIDGLQQHNSEMAQTNEQFKLQVIEKFDAFDRRVAELNEKMNMYENVDDLYRRLREHHRTLERPQHLSFLSSSNTINDDHDQRCIRFDTVRFPRDTSKHPRLSVFVKPVEEGCTKVAFVASQQRRICALKRKYSDMEMIYDSVHPNPQLAMQCINEELELKNLDYKKKSRRIMHINCSVDTAKSFIHENL</sequence>
<dbReference type="InterPro" id="IPR003497">
    <property type="entry name" value="BRO_N_domain"/>
</dbReference>
<protein>
    <submittedName>
        <fullName evidence="2">Maco-A 36</fullName>
    </submittedName>
</protein>
<evidence type="ECO:0000259" key="1">
    <source>
        <dbReference type="PROSITE" id="PS51750"/>
    </source>
</evidence>
<dbReference type="Pfam" id="PF02498">
    <property type="entry name" value="Bro-N"/>
    <property type="match status" value="1"/>
</dbReference>
<feature type="domain" description="Bro-N" evidence="1">
    <location>
        <begin position="36"/>
        <end position="146"/>
    </location>
</feature>
<proteinExistence type="predicted"/>
<reference evidence="2" key="1">
    <citation type="submission" date="2019-01" db="EMBL/GenBank/DDBJ databases">
        <title>Genomics of alphabaculovirus isolates infecting Mamestra species from North America and Eurasia.</title>
        <authorList>
            <person name="Erlandson M.A."/>
            <person name="Baldwin D."/>
            <person name="Theilmann D.A."/>
        </authorList>
    </citation>
    <scope>NUCLEOTIDE SEQUENCE</scope>
    <source>
        <strain evidence="2">AB260</strain>
    </source>
</reference>